<feature type="region of interest" description="Disordered" evidence="2">
    <location>
        <begin position="194"/>
        <end position="218"/>
    </location>
</feature>
<keyword evidence="1" id="KW-0547">Nucleotide-binding</keyword>
<protein>
    <recommendedName>
        <fullName evidence="4">Death domain-containing protein</fullName>
    </recommendedName>
</protein>
<dbReference type="AlphaFoldDB" id="A0A1X7URP0"/>
<proteinExistence type="predicted"/>
<dbReference type="OrthoDB" id="1717591at2759"/>
<dbReference type="Gene3D" id="3.30.200.20">
    <property type="entry name" value="Phosphorylase Kinase, domain 1"/>
    <property type="match status" value="1"/>
</dbReference>
<dbReference type="InterPro" id="IPR011029">
    <property type="entry name" value="DEATH-like_dom_sf"/>
</dbReference>
<dbReference type="InParanoid" id="A0A1X7URP0"/>
<evidence type="ECO:0000256" key="2">
    <source>
        <dbReference type="SAM" id="MobiDB-lite"/>
    </source>
</evidence>
<dbReference type="STRING" id="400682.A0A1X7URP0"/>
<reference evidence="3" key="1">
    <citation type="submission" date="2017-05" db="UniProtKB">
        <authorList>
            <consortium name="EnsemblMetazoa"/>
        </authorList>
    </citation>
    <scope>IDENTIFICATION</scope>
</reference>
<evidence type="ECO:0008006" key="4">
    <source>
        <dbReference type="Google" id="ProtNLM"/>
    </source>
</evidence>
<dbReference type="GO" id="GO:0005737">
    <property type="term" value="C:cytoplasm"/>
    <property type="evidence" value="ECO:0007669"/>
    <property type="project" value="TreeGrafter"/>
</dbReference>
<dbReference type="Gene3D" id="1.10.533.10">
    <property type="entry name" value="Death Domain, Fas"/>
    <property type="match status" value="1"/>
</dbReference>
<dbReference type="EnsemblMetazoa" id="Aqu2.1.30057_001">
    <property type="protein sequence ID" value="Aqu2.1.30057_001"/>
    <property type="gene ID" value="Aqu2.1.30057"/>
</dbReference>
<dbReference type="PANTHER" id="PTHR22967:SF105">
    <property type="entry name" value="CYCLIN-G-ASSOCIATED KINASE"/>
    <property type="match status" value="1"/>
</dbReference>
<sequence length="310" mass="33696">GYGFVFVAQDTSTGIDYALKRQIVASENIKAIKQEITFLTQLSGHPHIINFIGAASSKDPAGGSAEFLIVTELITGETPADIFQDKFGEIPPLIGKEANFTTVTDNLFAKKLITKKEIAGITTQHNLDDNKRGSALAMHLFDKIDVDDDDKSAQCLQKICDVFESKNVNNEELKKIGADMRKKLLSTTATSQVWPTDAISSAPPQPSEPTTTQTNPNELNVGDVQKVLNALNKAMFGPTNWRSLGLSLGLIAPTLDTIGRTNGDAEDYLEKTIQKWLQRKDQVKGTTWKILKEAVASTGDNAAAGRIPSH</sequence>
<organism evidence="3">
    <name type="scientific">Amphimedon queenslandica</name>
    <name type="common">Sponge</name>
    <dbReference type="NCBI Taxonomy" id="400682"/>
    <lineage>
        <taxon>Eukaryota</taxon>
        <taxon>Metazoa</taxon>
        <taxon>Porifera</taxon>
        <taxon>Demospongiae</taxon>
        <taxon>Heteroscleromorpha</taxon>
        <taxon>Haplosclerida</taxon>
        <taxon>Niphatidae</taxon>
        <taxon>Amphimedon</taxon>
    </lineage>
</organism>
<dbReference type="GO" id="GO:2000369">
    <property type="term" value="P:regulation of clathrin-dependent endocytosis"/>
    <property type="evidence" value="ECO:0007669"/>
    <property type="project" value="TreeGrafter"/>
</dbReference>
<evidence type="ECO:0000313" key="3">
    <source>
        <dbReference type="EnsemblMetazoa" id="Aqu2.1.30057_001"/>
    </source>
</evidence>
<accession>A0A1X7URP0</accession>
<dbReference type="PANTHER" id="PTHR22967">
    <property type="entry name" value="SERINE/THREONINE PROTEIN KINASE"/>
    <property type="match status" value="1"/>
</dbReference>
<feature type="compositionally biased region" description="Low complexity" evidence="2">
    <location>
        <begin position="208"/>
        <end position="218"/>
    </location>
</feature>
<dbReference type="GO" id="GO:0035612">
    <property type="term" value="F:AP-2 adaptor complex binding"/>
    <property type="evidence" value="ECO:0007669"/>
    <property type="project" value="TreeGrafter"/>
</dbReference>
<dbReference type="GO" id="GO:0004674">
    <property type="term" value="F:protein serine/threonine kinase activity"/>
    <property type="evidence" value="ECO:0007669"/>
    <property type="project" value="TreeGrafter"/>
</dbReference>
<dbReference type="SUPFAM" id="SSF56112">
    <property type="entry name" value="Protein kinase-like (PK-like)"/>
    <property type="match status" value="1"/>
</dbReference>
<evidence type="ECO:0000256" key="1">
    <source>
        <dbReference type="ARBA" id="ARBA00022741"/>
    </source>
</evidence>
<dbReference type="GO" id="GO:0045747">
    <property type="term" value="P:positive regulation of Notch signaling pathway"/>
    <property type="evidence" value="ECO:0007669"/>
    <property type="project" value="TreeGrafter"/>
</dbReference>
<dbReference type="InterPro" id="IPR011009">
    <property type="entry name" value="Kinase-like_dom_sf"/>
</dbReference>
<name>A0A1X7URP0_AMPQE</name>
<dbReference type="GO" id="GO:0000166">
    <property type="term" value="F:nucleotide binding"/>
    <property type="evidence" value="ECO:0007669"/>
    <property type="project" value="UniProtKB-KW"/>
</dbReference>
<dbReference type="eggNOG" id="KOG1989">
    <property type="taxonomic scope" value="Eukaryota"/>
</dbReference>